<dbReference type="GO" id="GO:0043248">
    <property type="term" value="P:proteasome assembly"/>
    <property type="evidence" value="ECO:0007669"/>
    <property type="project" value="EnsemblFungi"/>
</dbReference>
<dbReference type="GeneID" id="5545250"/>
<keyword evidence="2" id="KW-1185">Reference proteome</keyword>
<gene>
    <name evidence="1" type="ORF">Kpol_530p28</name>
</gene>
<dbReference type="EMBL" id="DS480411">
    <property type="protein sequence ID" value="EDO17058.1"/>
    <property type="molecule type" value="Genomic_DNA"/>
</dbReference>
<accession>A7TL02</accession>
<dbReference type="OrthoDB" id="4062897at2759"/>
<sequence>MLFKQWNEFVAPRHELDSPIIARNDDSLQLLSLPEVHMPETDLSKYKNVVLTTKIMDPLFPSKLLSAEKIADITTTLKIDESQDVGESENHSWDYEENFPNEVGFKRDSNNRRLLSFSSPIFAFKDTIIIMIEENFIKMSAIFSNVIAEQVINHLLINGNPDLNFIAIGTSDRILNIKKLTQDHCSLEPPEFVTGFIGSILTQLISKEVNVFTGILAPSEGPIGFEKMTLDVIKELIDICQELLDIKSTEYSVDCQRMWRLDGAAIGAQSGLYI</sequence>
<evidence type="ECO:0008006" key="3">
    <source>
        <dbReference type="Google" id="ProtNLM"/>
    </source>
</evidence>
<dbReference type="Gene3D" id="3.40.50.12120">
    <property type="entry name" value="POC1 chaperone"/>
    <property type="match status" value="1"/>
</dbReference>
<dbReference type="InterPro" id="IPR038605">
    <property type="entry name" value="Pba1_sf"/>
</dbReference>
<dbReference type="FunCoup" id="A7TL02">
    <property type="interactions" value="47"/>
</dbReference>
<evidence type="ECO:0000313" key="2">
    <source>
        <dbReference type="Proteomes" id="UP000000267"/>
    </source>
</evidence>
<reference evidence="1 2" key="1">
    <citation type="journal article" date="2007" name="Proc. Natl. Acad. Sci. U.S.A.">
        <title>Independent sorting-out of thousands of duplicated gene pairs in two yeast species descended from a whole-genome duplication.</title>
        <authorList>
            <person name="Scannell D.R."/>
            <person name="Frank A.C."/>
            <person name="Conant G.C."/>
            <person name="Byrne K.P."/>
            <person name="Woolfit M."/>
            <person name="Wolfe K.H."/>
        </authorList>
    </citation>
    <scope>NUCLEOTIDE SEQUENCE [LARGE SCALE GENOMIC DNA]</scope>
    <source>
        <strain evidence="2">ATCC 22028 / DSM 70294 / BCRC 21397 / CBS 2163 / NBRC 10782 / NRRL Y-8283 / UCD 57-17</strain>
    </source>
</reference>
<proteinExistence type="predicted"/>
<dbReference type="InterPro" id="IPR018855">
    <property type="entry name" value="Psome_chaperone_1_fun"/>
</dbReference>
<protein>
    <recommendedName>
        <fullName evidence="3">Proteasome assembly chaperone 1</fullName>
    </recommendedName>
</protein>
<dbReference type="RefSeq" id="XP_001644916.1">
    <property type="nucleotide sequence ID" value="XM_001644866.1"/>
</dbReference>
<name>A7TL02_VANPO</name>
<dbReference type="InParanoid" id="A7TL02"/>
<evidence type="ECO:0000313" key="1">
    <source>
        <dbReference type="EMBL" id="EDO17058.1"/>
    </source>
</evidence>
<dbReference type="OMA" id="MLFKQWN"/>
<dbReference type="STRING" id="436907.A7TL02"/>
<dbReference type="Proteomes" id="UP000000267">
    <property type="component" value="Unassembled WGS sequence"/>
</dbReference>
<organism evidence="2">
    <name type="scientific">Vanderwaltozyma polyspora (strain ATCC 22028 / DSM 70294 / BCRC 21397 / CBS 2163 / NBRC 10782 / NRRL Y-8283 / UCD 57-17)</name>
    <name type="common">Kluyveromyces polysporus</name>
    <dbReference type="NCBI Taxonomy" id="436907"/>
    <lineage>
        <taxon>Eukaryota</taxon>
        <taxon>Fungi</taxon>
        <taxon>Dikarya</taxon>
        <taxon>Ascomycota</taxon>
        <taxon>Saccharomycotina</taxon>
        <taxon>Saccharomycetes</taxon>
        <taxon>Saccharomycetales</taxon>
        <taxon>Saccharomycetaceae</taxon>
        <taxon>Vanderwaltozyma</taxon>
    </lineage>
</organism>
<dbReference type="Pfam" id="PF10450">
    <property type="entry name" value="POC1"/>
    <property type="match status" value="1"/>
</dbReference>
<dbReference type="HOGENOM" id="CLU_095376_0_0_1"/>
<dbReference type="KEGG" id="vpo:Kpol_530p28"/>
<dbReference type="PhylomeDB" id="A7TL02"/>
<dbReference type="eggNOG" id="ENOG502RY9B">
    <property type="taxonomic scope" value="Eukaryota"/>
</dbReference>
<dbReference type="AlphaFoldDB" id="A7TL02"/>